<evidence type="ECO:0000256" key="3">
    <source>
        <dbReference type="ARBA" id="ARBA00022777"/>
    </source>
</evidence>
<dbReference type="PANTHER" id="PTHR44329:SF288">
    <property type="entry name" value="MITOGEN-ACTIVATED PROTEIN KINASE KINASE KINASE 20"/>
    <property type="match status" value="1"/>
</dbReference>
<dbReference type="InterPro" id="IPR000719">
    <property type="entry name" value="Prot_kinase_dom"/>
</dbReference>
<proteinExistence type="predicted"/>
<dbReference type="GO" id="GO:0005524">
    <property type="term" value="F:ATP binding"/>
    <property type="evidence" value="ECO:0007669"/>
    <property type="project" value="UniProtKB-KW"/>
</dbReference>
<keyword evidence="1" id="KW-0808">Transferase</keyword>
<dbReference type="InterPro" id="IPR011009">
    <property type="entry name" value="Kinase-like_dom_sf"/>
</dbReference>
<dbReference type="Proteomes" id="UP000022910">
    <property type="component" value="Unassembled WGS sequence"/>
</dbReference>
<evidence type="ECO:0000256" key="2">
    <source>
        <dbReference type="ARBA" id="ARBA00022741"/>
    </source>
</evidence>
<dbReference type="InterPro" id="IPR001245">
    <property type="entry name" value="Ser-Thr/Tyr_kinase_cat_dom"/>
</dbReference>
<dbReference type="SMR" id="A0A015LUR6"/>
<keyword evidence="2" id="KW-0547">Nucleotide-binding</keyword>
<keyword evidence="7" id="KW-1185">Reference proteome</keyword>
<dbReference type="PRINTS" id="PR00109">
    <property type="entry name" value="TYRKINASE"/>
</dbReference>
<dbReference type="SUPFAM" id="SSF56112">
    <property type="entry name" value="Protein kinase-like (PK-like)"/>
    <property type="match status" value="1"/>
</dbReference>
<dbReference type="Pfam" id="PF07714">
    <property type="entry name" value="PK_Tyr_Ser-Thr"/>
    <property type="match status" value="1"/>
</dbReference>
<keyword evidence="4" id="KW-0067">ATP-binding</keyword>
<dbReference type="PIRSF" id="PIRSF000654">
    <property type="entry name" value="Integrin-linked_kinase"/>
    <property type="match status" value="1"/>
</dbReference>
<dbReference type="PANTHER" id="PTHR44329">
    <property type="entry name" value="SERINE/THREONINE-PROTEIN KINASE TNNI3K-RELATED"/>
    <property type="match status" value="1"/>
</dbReference>
<keyword evidence="3" id="KW-0418">Kinase</keyword>
<feature type="domain" description="Protein kinase" evidence="5">
    <location>
        <begin position="36"/>
        <end position="305"/>
    </location>
</feature>
<name>A0A015LUR6_RHIIW</name>
<dbReference type="Gene3D" id="1.10.510.10">
    <property type="entry name" value="Transferase(Phosphotransferase) domain 1"/>
    <property type="match status" value="1"/>
</dbReference>
<dbReference type="GO" id="GO:0004674">
    <property type="term" value="F:protein serine/threonine kinase activity"/>
    <property type="evidence" value="ECO:0007669"/>
    <property type="project" value="TreeGrafter"/>
</dbReference>
<dbReference type="OrthoDB" id="346907at2759"/>
<dbReference type="AlphaFoldDB" id="A0A015LUR6"/>
<dbReference type="HOGENOM" id="CLU_000288_7_34_1"/>
<organism evidence="6 7">
    <name type="scientific">Rhizophagus irregularis (strain DAOM 197198w)</name>
    <name type="common">Glomus intraradices</name>
    <dbReference type="NCBI Taxonomy" id="1432141"/>
    <lineage>
        <taxon>Eukaryota</taxon>
        <taxon>Fungi</taxon>
        <taxon>Fungi incertae sedis</taxon>
        <taxon>Mucoromycota</taxon>
        <taxon>Glomeromycotina</taxon>
        <taxon>Glomeromycetes</taxon>
        <taxon>Glomerales</taxon>
        <taxon>Glomeraceae</taxon>
        <taxon>Rhizophagus</taxon>
    </lineage>
</organism>
<evidence type="ECO:0000256" key="4">
    <source>
        <dbReference type="ARBA" id="ARBA00022840"/>
    </source>
</evidence>
<reference evidence="6 7" key="1">
    <citation type="submission" date="2014-02" db="EMBL/GenBank/DDBJ databases">
        <title>Single nucleus genome sequencing reveals high similarity among nuclei of an endomycorrhizal fungus.</title>
        <authorList>
            <person name="Lin K."/>
            <person name="Geurts R."/>
            <person name="Zhang Z."/>
            <person name="Limpens E."/>
            <person name="Saunders D.G."/>
            <person name="Mu D."/>
            <person name="Pang E."/>
            <person name="Cao H."/>
            <person name="Cha H."/>
            <person name="Lin T."/>
            <person name="Zhou Q."/>
            <person name="Shang Y."/>
            <person name="Li Y."/>
            <person name="Ivanov S."/>
            <person name="Sharma T."/>
            <person name="Velzen R.V."/>
            <person name="Ruijter N.D."/>
            <person name="Aanen D.K."/>
            <person name="Win J."/>
            <person name="Kamoun S."/>
            <person name="Bisseling T."/>
            <person name="Huang S."/>
        </authorList>
    </citation>
    <scope>NUCLEOTIDE SEQUENCE [LARGE SCALE GENOMIC DNA]</scope>
    <source>
        <strain evidence="7">DAOM197198w</strain>
    </source>
</reference>
<protein>
    <submittedName>
        <fullName evidence="6">Rad53p</fullName>
    </submittedName>
</protein>
<comment type="caution">
    <text evidence="6">The sequence shown here is derived from an EMBL/GenBank/DDBJ whole genome shotgun (WGS) entry which is preliminary data.</text>
</comment>
<gene>
    <name evidence="6" type="ORF">RirG_033060</name>
</gene>
<accession>A0A015LUR6</accession>
<sequence>MSFNSGNKNVNDMIIASKNNRKNAKDFLKWIESSRLKVLHELDRGAFGVVHKARWYKRNYTDTVAVKFFHDDREFLREFTNIHRMIKRCSSEDDTISEKNLVHYYGATYDYDNEEYGIVMEYYSQSSLSNYLYKKWKKIYWEERLKILRDISYALYILHDQDLVHGDLHSGNIMIDDDKDDPNIAWIGDLGFCREEENEKKYDGFRGVMAFMAPEILKELPYSKKADIYSFGCIMYHVSTNRAPFYERAHNRRLMRQISEGLKPTIYQDDEIPPCFESLMHQCWNFNPKNRPNACTLYNKFCDWIDDDERFEDVKWDTIKPVKKSDYHRETNYMSQTWIF</sequence>
<dbReference type="EMBL" id="JEMT01012232">
    <property type="protein sequence ID" value="EXX76451.1"/>
    <property type="molecule type" value="Genomic_DNA"/>
</dbReference>
<evidence type="ECO:0000313" key="6">
    <source>
        <dbReference type="EMBL" id="EXX76451.1"/>
    </source>
</evidence>
<dbReference type="InterPro" id="IPR051681">
    <property type="entry name" value="Ser/Thr_Kinases-Pseudokinases"/>
</dbReference>
<dbReference type="PROSITE" id="PS50011">
    <property type="entry name" value="PROTEIN_KINASE_DOM"/>
    <property type="match status" value="1"/>
</dbReference>
<evidence type="ECO:0000259" key="5">
    <source>
        <dbReference type="PROSITE" id="PS50011"/>
    </source>
</evidence>
<evidence type="ECO:0000313" key="7">
    <source>
        <dbReference type="Proteomes" id="UP000022910"/>
    </source>
</evidence>
<evidence type="ECO:0000256" key="1">
    <source>
        <dbReference type="ARBA" id="ARBA00022679"/>
    </source>
</evidence>